<protein>
    <recommendedName>
        <fullName evidence="5">Mid2 domain-containing protein</fullName>
    </recommendedName>
</protein>
<evidence type="ECO:0000313" key="4">
    <source>
        <dbReference type="Proteomes" id="UP000177622"/>
    </source>
</evidence>
<keyword evidence="2" id="KW-0732">Signal</keyword>
<keyword evidence="4" id="KW-1185">Reference proteome</keyword>
<name>A0A1F5LR38_PENAI</name>
<organism evidence="3 4">
    <name type="scientific">Penicillium arizonense</name>
    <dbReference type="NCBI Taxonomy" id="1835702"/>
    <lineage>
        <taxon>Eukaryota</taxon>
        <taxon>Fungi</taxon>
        <taxon>Dikarya</taxon>
        <taxon>Ascomycota</taxon>
        <taxon>Pezizomycotina</taxon>
        <taxon>Eurotiomycetes</taxon>
        <taxon>Eurotiomycetidae</taxon>
        <taxon>Eurotiales</taxon>
        <taxon>Aspergillaceae</taxon>
        <taxon>Penicillium</taxon>
    </lineage>
</organism>
<evidence type="ECO:0000313" key="3">
    <source>
        <dbReference type="EMBL" id="OGE55566.1"/>
    </source>
</evidence>
<feature type="signal peptide" evidence="2">
    <location>
        <begin position="1"/>
        <end position="19"/>
    </location>
</feature>
<evidence type="ECO:0000256" key="2">
    <source>
        <dbReference type="SAM" id="SignalP"/>
    </source>
</evidence>
<evidence type="ECO:0000256" key="1">
    <source>
        <dbReference type="SAM" id="Phobius"/>
    </source>
</evidence>
<keyword evidence="1" id="KW-0472">Membrane</keyword>
<dbReference type="RefSeq" id="XP_022490995.1">
    <property type="nucleotide sequence ID" value="XM_022629130.1"/>
</dbReference>
<dbReference type="EMBL" id="LXJU01000004">
    <property type="protein sequence ID" value="OGE55566.1"/>
    <property type="molecule type" value="Genomic_DNA"/>
</dbReference>
<dbReference type="OrthoDB" id="4777991at2759"/>
<dbReference type="STRING" id="1835702.A0A1F5LR38"/>
<proteinExistence type="predicted"/>
<accession>A0A1F5LR38</accession>
<dbReference type="GeneID" id="34573864"/>
<feature type="chain" id="PRO_5009519784" description="Mid2 domain-containing protein" evidence="2">
    <location>
        <begin position="20"/>
        <end position="297"/>
    </location>
</feature>
<dbReference type="Proteomes" id="UP000177622">
    <property type="component" value="Unassembled WGS sequence"/>
</dbReference>
<reference evidence="3 4" key="1">
    <citation type="journal article" date="2016" name="Sci. Rep.">
        <title>Penicillium arizonense, a new, genome sequenced fungal species, reveals a high chemical diversity in secreted metabolites.</title>
        <authorList>
            <person name="Grijseels S."/>
            <person name="Nielsen J.C."/>
            <person name="Randelovic M."/>
            <person name="Nielsen J."/>
            <person name="Nielsen K.F."/>
            <person name="Workman M."/>
            <person name="Frisvad J.C."/>
        </authorList>
    </citation>
    <scope>NUCLEOTIDE SEQUENCE [LARGE SCALE GENOMIC DNA]</scope>
    <source>
        <strain evidence="3 4">CBS 141311</strain>
    </source>
</reference>
<keyword evidence="1" id="KW-0812">Transmembrane</keyword>
<sequence length="297" mass="30499">MKSLTLPTLLLLSSKLTTAADLQDEPQLFSNDSGLTSISSTTALTNAAPATANALTTHYTAAKLENLAAAAPTTALIQAKPVAQTTGPVLADGNVAVGLAARRQTENVVPGAIIVGLGSNVGYGTVIMFVVPLLVVLTETETATVTSAYTTAAPTVTYLDWNYYYTTVYWTYWFYFWTSIPPYTVQTVTSTYTTTRTIWSVLETNSAEASASLSSKSARYTFSVPYSATSLKSSLEPVTLSTADATPSATSINSGGNSGSGSGTSVFGGSAVSVSVSATGVMAAVLAAAIGGLAFGL</sequence>
<keyword evidence="1" id="KW-1133">Transmembrane helix</keyword>
<comment type="caution">
    <text evidence="3">The sequence shown here is derived from an EMBL/GenBank/DDBJ whole genome shotgun (WGS) entry which is preliminary data.</text>
</comment>
<evidence type="ECO:0008006" key="5">
    <source>
        <dbReference type="Google" id="ProtNLM"/>
    </source>
</evidence>
<gene>
    <name evidence="3" type="ORF">PENARI_c004G05215</name>
</gene>
<dbReference type="AlphaFoldDB" id="A0A1F5LR38"/>
<feature type="transmembrane region" description="Helical" evidence="1">
    <location>
        <begin position="274"/>
        <end position="295"/>
    </location>
</feature>